<accession>A0A1F5FY06</accession>
<comment type="caution">
    <text evidence="5">The sequence shown here is derived from an EMBL/GenBank/DDBJ whole genome shotgun (WGS) entry which is preliminary data.</text>
</comment>
<evidence type="ECO:0000259" key="4">
    <source>
        <dbReference type="Pfam" id="PF13649"/>
    </source>
</evidence>
<gene>
    <name evidence="5" type="ORF">A2696_01375</name>
</gene>
<dbReference type="GO" id="GO:0046498">
    <property type="term" value="P:S-adenosylhomocysteine metabolic process"/>
    <property type="evidence" value="ECO:0007669"/>
    <property type="project" value="TreeGrafter"/>
</dbReference>
<feature type="domain" description="Methyltransferase" evidence="4">
    <location>
        <begin position="89"/>
        <end position="187"/>
    </location>
</feature>
<evidence type="ECO:0000256" key="1">
    <source>
        <dbReference type="ARBA" id="ARBA00022603"/>
    </source>
</evidence>
<evidence type="ECO:0000313" key="5">
    <source>
        <dbReference type="EMBL" id="OGD84490.1"/>
    </source>
</evidence>
<dbReference type="GO" id="GO:0006111">
    <property type="term" value="P:regulation of gluconeogenesis"/>
    <property type="evidence" value="ECO:0007669"/>
    <property type="project" value="TreeGrafter"/>
</dbReference>
<dbReference type="InterPro" id="IPR029063">
    <property type="entry name" value="SAM-dependent_MTases_sf"/>
</dbReference>
<evidence type="ECO:0000256" key="3">
    <source>
        <dbReference type="ARBA" id="ARBA00022691"/>
    </source>
</evidence>
<keyword evidence="3" id="KW-0949">S-adenosyl-L-methionine</keyword>
<dbReference type="Pfam" id="PF13649">
    <property type="entry name" value="Methyltransf_25"/>
    <property type="match status" value="1"/>
</dbReference>
<dbReference type="GO" id="GO:0042802">
    <property type="term" value="F:identical protein binding"/>
    <property type="evidence" value="ECO:0007669"/>
    <property type="project" value="TreeGrafter"/>
</dbReference>
<dbReference type="GO" id="GO:0006730">
    <property type="term" value="P:one-carbon metabolic process"/>
    <property type="evidence" value="ECO:0007669"/>
    <property type="project" value="TreeGrafter"/>
</dbReference>
<dbReference type="GO" id="GO:1904047">
    <property type="term" value="F:S-adenosyl-L-methionine binding"/>
    <property type="evidence" value="ECO:0007669"/>
    <property type="project" value="TreeGrafter"/>
</dbReference>
<dbReference type="PANTHER" id="PTHR16458">
    <property type="entry name" value="GLYCINE N-METHYLTRANSFERASE"/>
    <property type="match status" value="1"/>
</dbReference>
<keyword evidence="1" id="KW-0489">Methyltransferase</keyword>
<dbReference type="SUPFAM" id="SSF53335">
    <property type="entry name" value="S-adenosyl-L-methionine-dependent methyltransferases"/>
    <property type="match status" value="1"/>
</dbReference>
<dbReference type="GO" id="GO:0046500">
    <property type="term" value="P:S-adenosylmethionine metabolic process"/>
    <property type="evidence" value="ECO:0007669"/>
    <property type="project" value="TreeGrafter"/>
</dbReference>
<dbReference type="GO" id="GO:0032259">
    <property type="term" value="P:methylation"/>
    <property type="evidence" value="ECO:0007669"/>
    <property type="project" value="UniProtKB-KW"/>
</dbReference>
<name>A0A1F5FY06_9BACT</name>
<organism evidence="5 6">
    <name type="scientific">Candidatus Curtissbacteria bacterium RIFCSPHIGHO2_01_FULL_41_13</name>
    <dbReference type="NCBI Taxonomy" id="1797745"/>
    <lineage>
        <taxon>Bacteria</taxon>
        <taxon>Candidatus Curtissiibacteriota</taxon>
    </lineage>
</organism>
<sequence>MWEVKLNEFHFAKFSCYRNKLLQIDCNADFGTIEAVEPDLKEIEKFAESAENSKVRADLWGDFVGWDNRRRGENGWLFNQLKNYSAKKVLDVAVGDGVDTIFLLKQGFEVNCNEFDSAFREKAKENVQREGLVIAPTVLDWRNLDEEYLPASQDAVICMGNSLTCLEGEDNQLLALGQFHRVLASGGVLLVDERNYQKILDNREAAIAGTLDSTGKYLYTGTNRVRARFISISDQLILIEYTHQGTARKAYYKVFPFKKGELETLLKEAGFSQITKFSDYEEGDNPDADFYQYVCVR</sequence>
<reference evidence="5 6" key="1">
    <citation type="journal article" date="2016" name="Nat. Commun.">
        <title>Thousands of microbial genomes shed light on interconnected biogeochemical processes in an aquifer system.</title>
        <authorList>
            <person name="Anantharaman K."/>
            <person name="Brown C.T."/>
            <person name="Hug L.A."/>
            <person name="Sharon I."/>
            <person name="Castelle C.J."/>
            <person name="Probst A.J."/>
            <person name="Thomas B.C."/>
            <person name="Singh A."/>
            <person name="Wilkins M.J."/>
            <person name="Karaoz U."/>
            <person name="Brodie E.L."/>
            <person name="Williams K.H."/>
            <person name="Hubbard S.S."/>
            <person name="Banfield J.F."/>
        </authorList>
    </citation>
    <scope>NUCLEOTIDE SEQUENCE [LARGE SCALE GENOMIC DNA]</scope>
</reference>
<dbReference type="GO" id="GO:0005829">
    <property type="term" value="C:cytosol"/>
    <property type="evidence" value="ECO:0007669"/>
    <property type="project" value="TreeGrafter"/>
</dbReference>
<dbReference type="InterPro" id="IPR014369">
    <property type="entry name" value="Gly/Sar_N_MeTrfase"/>
</dbReference>
<dbReference type="CDD" id="cd02440">
    <property type="entry name" value="AdoMet_MTases"/>
    <property type="match status" value="1"/>
</dbReference>
<dbReference type="GO" id="GO:1901052">
    <property type="term" value="P:sarcosine metabolic process"/>
    <property type="evidence" value="ECO:0007669"/>
    <property type="project" value="TreeGrafter"/>
</dbReference>
<dbReference type="Gene3D" id="3.30.46.10">
    <property type="entry name" value="Glycine N-methyltransferase, chain A, domain 1"/>
    <property type="match status" value="1"/>
</dbReference>
<dbReference type="GO" id="GO:0016594">
    <property type="term" value="F:glycine binding"/>
    <property type="evidence" value="ECO:0007669"/>
    <property type="project" value="TreeGrafter"/>
</dbReference>
<dbReference type="Gene3D" id="3.40.50.150">
    <property type="entry name" value="Vaccinia Virus protein VP39"/>
    <property type="match status" value="1"/>
</dbReference>
<keyword evidence="2" id="KW-0808">Transferase</keyword>
<evidence type="ECO:0000313" key="6">
    <source>
        <dbReference type="Proteomes" id="UP000177069"/>
    </source>
</evidence>
<dbReference type="GO" id="GO:0017174">
    <property type="term" value="F:glycine N-methyltransferase activity"/>
    <property type="evidence" value="ECO:0007669"/>
    <property type="project" value="InterPro"/>
</dbReference>
<dbReference type="AlphaFoldDB" id="A0A1F5FY06"/>
<dbReference type="PANTHER" id="PTHR16458:SF2">
    <property type="entry name" value="GLYCINE N-METHYLTRANSFERASE"/>
    <property type="match status" value="1"/>
</dbReference>
<protein>
    <recommendedName>
        <fullName evidence="4">Methyltransferase domain-containing protein</fullName>
    </recommendedName>
</protein>
<dbReference type="InterPro" id="IPR041698">
    <property type="entry name" value="Methyltransf_25"/>
</dbReference>
<dbReference type="EMBL" id="MFBA01000059">
    <property type="protein sequence ID" value="OGD84490.1"/>
    <property type="molecule type" value="Genomic_DNA"/>
</dbReference>
<dbReference type="GO" id="GO:0051289">
    <property type="term" value="P:protein homotetramerization"/>
    <property type="evidence" value="ECO:0007669"/>
    <property type="project" value="TreeGrafter"/>
</dbReference>
<evidence type="ECO:0000256" key="2">
    <source>
        <dbReference type="ARBA" id="ARBA00022679"/>
    </source>
</evidence>
<proteinExistence type="predicted"/>
<dbReference type="Proteomes" id="UP000177069">
    <property type="component" value="Unassembled WGS sequence"/>
</dbReference>